<dbReference type="RefSeq" id="WP_204119936.1">
    <property type="nucleotide sequence ID" value="NZ_BOLV01000062.1"/>
</dbReference>
<dbReference type="Gene3D" id="3.40.80.10">
    <property type="entry name" value="Peptidoglycan recognition protein-like"/>
    <property type="match status" value="1"/>
</dbReference>
<reference evidence="3" key="1">
    <citation type="journal article" date="2019" name="Int. J. Syst. Evol. Microbiol.">
        <title>The Global Catalogue of Microorganisms (GCM) 10K type strain sequencing project: providing services to taxonomists for standard genome sequencing and annotation.</title>
        <authorList>
            <consortium name="The Broad Institute Genomics Platform"/>
            <consortium name="The Broad Institute Genome Sequencing Center for Infectious Disease"/>
            <person name="Wu L."/>
            <person name="Ma J."/>
        </authorList>
    </citation>
    <scope>NUCLEOTIDE SEQUENCE [LARGE SCALE GENOMIC DNA]</scope>
    <source>
        <strain evidence="3">CCM 9110</strain>
    </source>
</reference>
<evidence type="ECO:0000313" key="3">
    <source>
        <dbReference type="Proteomes" id="UP001597199"/>
    </source>
</evidence>
<accession>A0ABW4BKS0</accession>
<keyword evidence="2" id="KW-0378">Hydrolase</keyword>
<sequence length="302" mass="32426">MVTINKSLAINAGTAATIGKIIVLHSTDDMEATAKQMATYEHRVWRSAQTFVHFGVDDQGAYQVGTPGRVAWGAGYVNKYAPVQLELCEFEDHDRAMKAYRNWVSLAVTMADKYGVPRTLDSSDKTHGFKSHAWCSANYGGSDHQDPYPYLKNLGISKAQLAADLEAGKASATVSASTTIESAGAISASAAKLTVDGYWGPHLTMALQRLYGTTVDGVVSSQYNWRNGGLTGGWQFVGNPVGSLLIAAIQRALGVKADGILGPDTIKAMQRKAGTPVDGKISEQSQLVMYMQRCVNAGKRPF</sequence>
<dbReference type="Proteomes" id="UP001597199">
    <property type="component" value="Unassembled WGS sequence"/>
</dbReference>
<dbReference type="EC" id="3.5.1.28" evidence="2"/>
<feature type="domain" description="N-acetylmuramoyl-L-alanine amidase" evidence="1">
    <location>
        <begin position="10"/>
        <end position="148"/>
    </location>
</feature>
<dbReference type="InterPro" id="IPR002502">
    <property type="entry name" value="Amidase_domain"/>
</dbReference>
<dbReference type="InterPro" id="IPR036505">
    <property type="entry name" value="Amidase/PGRP_sf"/>
</dbReference>
<keyword evidence="3" id="KW-1185">Reference proteome</keyword>
<gene>
    <name evidence="2" type="ORF">ACFQ41_10225</name>
</gene>
<proteinExistence type="predicted"/>
<dbReference type="Pfam" id="PF01510">
    <property type="entry name" value="Amidase_2"/>
    <property type="match status" value="1"/>
</dbReference>
<protein>
    <submittedName>
        <fullName evidence="2">N-acetylmuramoyl-L-alanine amidase</fullName>
        <ecNumber evidence="2">3.5.1.28</ecNumber>
    </submittedName>
</protein>
<name>A0ABW4BKS0_9LACO</name>
<organism evidence="2 3">
    <name type="scientific">Lacticaseibacillus suilingensis</name>
    <dbReference type="NCBI Taxonomy" id="2799577"/>
    <lineage>
        <taxon>Bacteria</taxon>
        <taxon>Bacillati</taxon>
        <taxon>Bacillota</taxon>
        <taxon>Bacilli</taxon>
        <taxon>Lactobacillales</taxon>
        <taxon>Lactobacillaceae</taxon>
        <taxon>Lacticaseibacillus</taxon>
    </lineage>
</organism>
<comment type="caution">
    <text evidence="2">The sequence shown here is derived from an EMBL/GenBank/DDBJ whole genome shotgun (WGS) entry which is preliminary data.</text>
</comment>
<dbReference type="SUPFAM" id="SSF55846">
    <property type="entry name" value="N-acetylmuramoyl-L-alanine amidase-like"/>
    <property type="match status" value="1"/>
</dbReference>
<evidence type="ECO:0000313" key="2">
    <source>
        <dbReference type="EMBL" id="MFD1399682.1"/>
    </source>
</evidence>
<dbReference type="GO" id="GO:0008745">
    <property type="term" value="F:N-acetylmuramoyl-L-alanine amidase activity"/>
    <property type="evidence" value="ECO:0007669"/>
    <property type="project" value="UniProtKB-EC"/>
</dbReference>
<dbReference type="CDD" id="cd06583">
    <property type="entry name" value="PGRP"/>
    <property type="match status" value="1"/>
</dbReference>
<dbReference type="SMART" id="SM00644">
    <property type="entry name" value="Ami_2"/>
    <property type="match status" value="1"/>
</dbReference>
<evidence type="ECO:0000259" key="1">
    <source>
        <dbReference type="SMART" id="SM00644"/>
    </source>
</evidence>
<dbReference type="EMBL" id="JBHTOA010000036">
    <property type="protein sequence ID" value="MFD1399682.1"/>
    <property type="molecule type" value="Genomic_DNA"/>
</dbReference>